<gene>
    <name evidence="1" type="ORF">IV56_GL000229</name>
</gene>
<dbReference type="RefSeq" id="WP_054776745.1">
    <property type="nucleotide sequence ID" value="NZ_BBBX01000003.1"/>
</dbReference>
<evidence type="ECO:0000313" key="1">
    <source>
        <dbReference type="EMBL" id="KRO15140.1"/>
    </source>
</evidence>
<name>A0A0R2MN75_9LACO</name>
<organism evidence="1 2">
    <name type="scientific">Lacticaseibacillus saniviri JCM 17471 = DSM 24301</name>
    <dbReference type="NCBI Taxonomy" id="1293598"/>
    <lineage>
        <taxon>Bacteria</taxon>
        <taxon>Bacillati</taxon>
        <taxon>Bacillota</taxon>
        <taxon>Bacilli</taxon>
        <taxon>Lactobacillales</taxon>
        <taxon>Lactobacillaceae</taxon>
        <taxon>Lacticaseibacillus</taxon>
    </lineage>
</organism>
<sequence length="456" mass="52593">MQDYSNLSKVYKTETANALRETISTYQNGNYRSTINSLYSAVILDLVSKLQELAEVYQDGSAKEILEKASKTQKSSPYDPGWEKSLLDEIKTMTELMSSKLLIAGIETLKNLRNISSHPSMLESRAVLYTPNKYEVAGLIGTMMTELFQLPPRITGNVIDKLTDDLSGYKKEFLMKPATLKSFLRDNYFHRLNKTQLEFLGKNLFKFIFVNRDKESKENREINYRALDELMKECPDAYVQISQSRDLVSRLDLKDEGNDIGLRLIEEFCQEHPGFWTMIPRVFQEQIINHVSSNICRWLLNGYVDSEDSISRLHTALNLINKPTQGSGKSESEKWFPINVTRDFYQISDSDMKQVWETFELEGETLNIVKLFAALVSRSDSYDTSEHFVNNLIPYLQYFDYEMFKALFAALNSNSQAYDARTVQSKVISIIYPAFAEKFSKDTDEAKSLLENFKVY</sequence>
<accession>A0A0R2MN75</accession>
<dbReference type="EMBL" id="JQCE01000075">
    <property type="protein sequence ID" value="KRO15140.1"/>
    <property type="molecule type" value="Genomic_DNA"/>
</dbReference>
<keyword evidence="2" id="KW-1185">Reference proteome</keyword>
<proteinExistence type="predicted"/>
<dbReference type="AlphaFoldDB" id="A0A0R2MN75"/>
<dbReference type="Proteomes" id="UP000050969">
    <property type="component" value="Unassembled WGS sequence"/>
</dbReference>
<evidence type="ECO:0000313" key="2">
    <source>
        <dbReference type="Proteomes" id="UP000050969"/>
    </source>
</evidence>
<dbReference type="OrthoDB" id="983160at2"/>
<dbReference type="PATRIC" id="fig|1293598.4.peg.244"/>
<protein>
    <submittedName>
        <fullName evidence="1">Uncharacterized protein</fullName>
    </submittedName>
</protein>
<comment type="caution">
    <text evidence="1">The sequence shown here is derived from an EMBL/GenBank/DDBJ whole genome shotgun (WGS) entry which is preliminary data.</text>
</comment>
<reference evidence="1 2" key="1">
    <citation type="journal article" date="2015" name="Genome Announc.">
        <title>Expanding the biotechnology potential of lactobacilli through comparative genomics of 213 strains and associated genera.</title>
        <authorList>
            <person name="Sun Z."/>
            <person name="Harris H.M."/>
            <person name="McCann A."/>
            <person name="Guo C."/>
            <person name="Argimon S."/>
            <person name="Zhang W."/>
            <person name="Yang X."/>
            <person name="Jeffery I.B."/>
            <person name="Cooney J.C."/>
            <person name="Kagawa T.F."/>
            <person name="Liu W."/>
            <person name="Song Y."/>
            <person name="Salvetti E."/>
            <person name="Wrobel A."/>
            <person name="Rasinkangas P."/>
            <person name="Parkhill J."/>
            <person name="Rea M.C."/>
            <person name="O'Sullivan O."/>
            <person name="Ritari J."/>
            <person name="Douillard F.P."/>
            <person name="Paul Ross R."/>
            <person name="Yang R."/>
            <person name="Briner A.E."/>
            <person name="Felis G.E."/>
            <person name="de Vos W.M."/>
            <person name="Barrangou R."/>
            <person name="Klaenhammer T.R."/>
            <person name="Caufield P.W."/>
            <person name="Cui Y."/>
            <person name="Zhang H."/>
            <person name="O'Toole P.W."/>
        </authorList>
    </citation>
    <scope>NUCLEOTIDE SEQUENCE [LARGE SCALE GENOMIC DNA]</scope>
    <source>
        <strain evidence="1 2">DSM 24301</strain>
    </source>
</reference>